<dbReference type="AlphaFoldDB" id="A0AAI9Y3F6"/>
<protein>
    <submittedName>
        <fullName evidence="1">Uncharacterized protein</fullName>
    </submittedName>
</protein>
<dbReference type="EMBL" id="MPDP01000130">
    <property type="protein sequence ID" value="KAK1477646.1"/>
    <property type="molecule type" value="Genomic_DNA"/>
</dbReference>
<evidence type="ECO:0000313" key="1">
    <source>
        <dbReference type="EMBL" id="KAK1477646.1"/>
    </source>
</evidence>
<evidence type="ECO:0000313" key="2">
    <source>
        <dbReference type="Proteomes" id="UP001239213"/>
    </source>
</evidence>
<proteinExistence type="predicted"/>
<sequence length="239" mass="26848">MDTSFVGNDVEAVHIASSISHAYSTSSRSICSLLPHSFDHLFVPFRATRSIIFYCLVVLCGLLCLGHCDELDDAGYSVSNSGDKWTVSSGGYIINEFRIDGNRIKVDFVANGFDEKGVSLRDIIARVWGRAGKWLSDLDSVQFVDVMEYRAMNSIAQARQMRGVGPKTSFQIDMGEIGWGQITDNPFYWHVHKMCWEWNNMEGKDVTGAYVSSLEDSEGIQPDDLIFYIAEYDQPSPRK</sequence>
<reference evidence="1" key="1">
    <citation type="submission" date="2016-11" db="EMBL/GenBank/DDBJ databases">
        <title>The genome sequence of Colletotrichum cuscutae.</title>
        <authorList>
            <person name="Baroncelli R."/>
        </authorList>
    </citation>
    <scope>NUCLEOTIDE SEQUENCE</scope>
    <source>
        <strain evidence="1">IMI 304802</strain>
    </source>
</reference>
<dbReference type="Proteomes" id="UP001239213">
    <property type="component" value="Unassembled WGS sequence"/>
</dbReference>
<gene>
    <name evidence="1" type="ORF">CCUS01_16599</name>
</gene>
<accession>A0AAI9Y3F6</accession>
<comment type="caution">
    <text evidence="1">The sequence shown here is derived from an EMBL/GenBank/DDBJ whole genome shotgun (WGS) entry which is preliminary data.</text>
</comment>
<name>A0AAI9Y3F6_9PEZI</name>
<keyword evidence="2" id="KW-1185">Reference proteome</keyword>
<organism evidence="1 2">
    <name type="scientific">Colletotrichum cuscutae</name>
    <dbReference type="NCBI Taxonomy" id="1209917"/>
    <lineage>
        <taxon>Eukaryota</taxon>
        <taxon>Fungi</taxon>
        <taxon>Dikarya</taxon>
        <taxon>Ascomycota</taxon>
        <taxon>Pezizomycotina</taxon>
        <taxon>Sordariomycetes</taxon>
        <taxon>Hypocreomycetidae</taxon>
        <taxon>Glomerellales</taxon>
        <taxon>Glomerellaceae</taxon>
        <taxon>Colletotrichum</taxon>
        <taxon>Colletotrichum acutatum species complex</taxon>
    </lineage>
</organism>